<evidence type="ECO:0000313" key="2">
    <source>
        <dbReference type="Proteomes" id="UP001432322"/>
    </source>
</evidence>
<gene>
    <name evidence="1" type="ORF">PFISCL1PPCAC_11941</name>
</gene>
<dbReference type="EMBL" id="BTSY01000003">
    <property type="protein sequence ID" value="GMT20644.1"/>
    <property type="molecule type" value="Genomic_DNA"/>
</dbReference>
<dbReference type="AlphaFoldDB" id="A0AAV5VM92"/>
<keyword evidence="2" id="KW-1185">Reference proteome</keyword>
<organism evidence="1 2">
    <name type="scientific">Pristionchus fissidentatus</name>
    <dbReference type="NCBI Taxonomy" id="1538716"/>
    <lineage>
        <taxon>Eukaryota</taxon>
        <taxon>Metazoa</taxon>
        <taxon>Ecdysozoa</taxon>
        <taxon>Nematoda</taxon>
        <taxon>Chromadorea</taxon>
        <taxon>Rhabditida</taxon>
        <taxon>Rhabditina</taxon>
        <taxon>Diplogasteromorpha</taxon>
        <taxon>Diplogasteroidea</taxon>
        <taxon>Neodiplogasteridae</taxon>
        <taxon>Pristionchus</taxon>
    </lineage>
</organism>
<name>A0AAV5VM92_9BILA</name>
<feature type="non-terminal residue" evidence="1">
    <location>
        <position position="1"/>
    </location>
</feature>
<accession>A0AAV5VM92</accession>
<proteinExistence type="predicted"/>
<feature type="non-terminal residue" evidence="1">
    <location>
        <position position="79"/>
    </location>
</feature>
<sequence>SSRPIMRIPGRFSAATSHMLATRVATLGGVEAGILGMLPLRICVATYLTGSSGHGLTPLLKISYAMTPNAQTSDRTEYT</sequence>
<reference evidence="1" key="1">
    <citation type="submission" date="2023-10" db="EMBL/GenBank/DDBJ databases">
        <title>Genome assembly of Pristionchus species.</title>
        <authorList>
            <person name="Yoshida K."/>
            <person name="Sommer R.J."/>
        </authorList>
    </citation>
    <scope>NUCLEOTIDE SEQUENCE</scope>
    <source>
        <strain evidence="1">RS5133</strain>
    </source>
</reference>
<protein>
    <submittedName>
        <fullName evidence="1">Uncharacterized protein</fullName>
    </submittedName>
</protein>
<comment type="caution">
    <text evidence="1">The sequence shown here is derived from an EMBL/GenBank/DDBJ whole genome shotgun (WGS) entry which is preliminary data.</text>
</comment>
<dbReference type="Proteomes" id="UP001432322">
    <property type="component" value="Unassembled WGS sequence"/>
</dbReference>
<evidence type="ECO:0000313" key="1">
    <source>
        <dbReference type="EMBL" id="GMT20644.1"/>
    </source>
</evidence>